<protein>
    <submittedName>
        <fullName evidence="1">Uncharacterized protein</fullName>
    </submittedName>
</protein>
<accession>A0AAW8NM75</accession>
<dbReference type="EMBL" id="JAPMLE010000001">
    <property type="protein sequence ID" value="MDR8523855.1"/>
    <property type="molecule type" value="Genomic_DNA"/>
</dbReference>
<organism evidence="1 3">
    <name type="scientific">Shewanella fidelis</name>
    <dbReference type="NCBI Taxonomy" id="173509"/>
    <lineage>
        <taxon>Bacteria</taxon>
        <taxon>Pseudomonadati</taxon>
        <taxon>Pseudomonadota</taxon>
        <taxon>Gammaproteobacteria</taxon>
        <taxon>Alteromonadales</taxon>
        <taxon>Shewanellaceae</taxon>
        <taxon>Shewanella</taxon>
    </lineage>
</organism>
<reference evidence="1" key="2">
    <citation type="submission" date="2022-11" db="EMBL/GenBank/DDBJ databases">
        <title>Prophages regulate Shewanella fidelis motility and biofilm formation: implications for gut colonization dynamics in Ciona robusta.</title>
        <authorList>
            <person name="Natarajan O."/>
            <person name="Gibboney S.L."/>
            <person name="Young M.N."/>
            <person name="Lim S.J."/>
            <person name="Pluta N."/>
            <person name="Atkinson C.G.F."/>
            <person name="Leigh B.A."/>
            <person name="Liberti A."/>
            <person name="Kees E."/>
            <person name="Breitbart M."/>
            <person name="Gralnick J."/>
            <person name="Dishaw L.J."/>
        </authorList>
    </citation>
    <scope>NUCLEOTIDE SEQUENCE</scope>
    <source>
        <strain evidence="1">3313</strain>
    </source>
</reference>
<sequence>MSILVASYDGVMQFNAETKAPQHFYAKQLASWQEIAFSNLKHGDLTRAKQAFEVAAAYGRLTLQKVRGL</sequence>
<proteinExistence type="predicted"/>
<reference evidence="2 4" key="1">
    <citation type="journal article" date="2022" name="bioRxiv">
        <title>Prophages regulate Shewanella fidelis 3313 motility and biofilm formation: implications for gut colonization dynamics in Ciona robusta.</title>
        <authorList>
            <person name="Natarajan O."/>
            <person name="Gibboney S.L."/>
            <person name="Young M.N."/>
            <person name="Lim S.J."/>
            <person name="Pluta N."/>
            <person name="Atkinson C.G."/>
            <person name="Leigh B.A."/>
            <person name="Liberti A."/>
            <person name="Kees E.D."/>
            <person name="Breitbart M."/>
            <person name="Gralnick J.A."/>
            <person name="Dishaw L.J."/>
        </authorList>
    </citation>
    <scope>NUCLEOTIDE SEQUENCE [LARGE SCALE GENOMIC DNA]</scope>
    <source>
        <strain evidence="2 4">JG4066</strain>
    </source>
</reference>
<dbReference type="Proteomes" id="UP001271263">
    <property type="component" value="Unassembled WGS sequence"/>
</dbReference>
<dbReference type="RefSeq" id="WP_310654697.1">
    <property type="nucleotide sequence ID" value="NZ_JAPMLC010000001.1"/>
</dbReference>
<evidence type="ECO:0000313" key="2">
    <source>
        <dbReference type="EMBL" id="MDW4823710.1"/>
    </source>
</evidence>
<comment type="caution">
    <text evidence="1">The sequence shown here is derived from an EMBL/GenBank/DDBJ whole genome shotgun (WGS) entry which is preliminary data.</text>
</comment>
<dbReference type="AlphaFoldDB" id="A0AAW8NM75"/>
<name>A0AAW8NM75_9GAMM</name>
<dbReference type="EMBL" id="JAPMLD010000002">
    <property type="protein sequence ID" value="MDW4823710.1"/>
    <property type="molecule type" value="Genomic_DNA"/>
</dbReference>
<evidence type="ECO:0000313" key="3">
    <source>
        <dbReference type="Proteomes" id="UP001259340"/>
    </source>
</evidence>
<keyword evidence="4" id="KW-1185">Reference proteome</keyword>
<dbReference type="Proteomes" id="UP001259340">
    <property type="component" value="Unassembled WGS sequence"/>
</dbReference>
<gene>
    <name evidence="1" type="ORF">OS133_09245</name>
    <name evidence="2" type="ORF">OS134_06470</name>
</gene>
<evidence type="ECO:0000313" key="1">
    <source>
        <dbReference type="EMBL" id="MDR8523855.1"/>
    </source>
</evidence>
<evidence type="ECO:0000313" key="4">
    <source>
        <dbReference type="Proteomes" id="UP001271263"/>
    </source>
</evidence>